<dbReference type="InterPro" id="IPR002044">
    <property type="entry name" value="CBM20"/>
</dbReference>
<comment type="caution">
    <text evidence="5">The sequence shown here is derived from an EMBL/GenBank/DDBJ whole genome shotgun (WGS) entry which is preliminary data.</text>
</comment>
<dbReference type="Gene3D" id="3.20.20.190">
    <property type="entry name" value="Phosphatidylinositol (PI) phosphodiesterase"/>
    <property type="match status" value="1"/>
</dbReference>
<feature type="domain" description="GP-PDE" evidence="4">
    <location>
        <begin position="363"/>
        <end position="659"/>
    </location>
</feature>
<dbReference type="InterPro" id="IPR051578">
    <property type="entry name" value="GDPD"/>
</dbReference>
<dbReference type="InterPro" id="IPR057506">
    <property type="entry name" value="C2_GPCPD1"/>
</dbReference>
<proteinExistence type="predicted"/>
<dbReference type="SMART" id="SM01065">
    <property type="entry name" value="CBM_2"/>
    <property type="match status" value="1"/>
</dbReference>
<evidence type="ECO:0000259" key="3">
    <source>
        <dbReference type="PROSITE" id="PS51166"/>
    </source>
</evidence>
<dbReference type="InterPro" id="IPR030395">
    <property type="entry name" value="GP_PDE_dom"/>
</dbReference>
<dbReference type="AlphaFoldDB" id="A0AAD4PMK4"/>
<evidence type="ECO:0000256" key="1">
    <source>
        <dbReference type="ARBA" id="ARBA00022801"/>
    </source>
</evidence>
<dbReference type="InterPro" id="IPR013783">
    <property type="entry name" value="Ig-like_fold"/>
</dbReference>
<organism evidence="5 6">
    <name type="scientific">Drosophila rubida</name>
    <dbReference type="NCBI Taxonomy" id="30044"/>
    <lineage>
        <taxon>Eukaryota</taxon>
        <taxon>Metazoa</taxon>
        <taxon>Ecdysozoa</taxon>
        <taxon>Arthropoda</taxon>
        <taxon>Hexapoda</taxon>
        <taxon>Insecta</taxon>
        <taxon>Pterygota</taxon>
        <taxon>Neoptera</taxon>
        <taxon>Endopterygota</taxon>
        <taxon>Diptera</taxon>
        <taxon>Brachycera</taxon>
        <taxon>Muscomorpha</taxon>
        <taxon>Ephydroidea</taxon>
        <taxon>Drosophilidae</taxon>
        <taxon>Drosophila</taxon>
    </lineage>
</organism>
<accession>A0AAD4PMK4</accession>
<evidence type="ECO:0000313" key="6">
    <source>
        <dbReference type="Proteomes" id="UP001200034"/>
    </source>
</evidence>
<dbReference type="GO" id="GO:0046475">
    <property type="term" value="P:glycerophospholipid catabolic process"/>
    <property type="evidence" value="ECO:0007669"/>
    <property type="project" value="TreeGrafter"/>
</dbReference>
<name>A0AAD4PMK4_9MUSC</name>
<dbReference type="PROSITE" id="PS50007">
    <property type="entry name" value="PIPLC_X_DOMAIN"/>
    <property type="match status" value="1"/>
</dbReference>
<dbReference type="EMBL" id="JAJJHW010001127">
    <property type="protein sequence ID" value="KAH8377760.1"/>
    <property type="molecule type" value="Genomic_DNA"/>
</dbReference>
<dbReference type="PROSITE" id="PS51704">
    <property type="entry name" value="GP_PDE"/>
    <property type="match status" value="1"/>
</dbReference>
<feature type="domain" description="CBM20" evidence="3">
    <location>
        <begin position="36"/>
        <end position="146"/>
    </location>
</feature>
<reference evidence="5" key="1">
    <citation type="journal article" date="2021" name="Mol. Ecol. Resour.">
        <title>Phylogenomic analyses of the genus Drosophila reveals genomic signals of climate adaptation.</title>
        <authorList>
            <person name="Li F."/>
            <person name="Rane R.V."/>
            <person name="Luria V."/>
            <person name="Xiong Z."/>
            <person name="Chen J."/>
            <person name="Li Z."/>
            <person name="Catullo R.A."/>
            <person name="Griffin P.C."/>
            <person name="Schiffer M."/>
            <person name="Pearce S."/>
            <person name="Lee S.F."/>
            <person name="McElroy K."/>
            <person name="Stocker A."/>
            <person name="Shirriffs J."/>
            <person name="Cockerell F."/>
            <person name="Coppin C."/>
            <person name="Sgro C.M."/>
            <person name="Karger A."/>
            <person name="Cain J.W."/>
            <person name="Weber J.A."/>
            <person name="Santpere G."/>
            <person name="Kirschner M.W."/>
            <person name="Hoffmann A.A."/>
            <person name="Oakeshott J.G."/>
            <person name="Zhang G."/>
        </authorList>
    </citation>
    <scope>NUCLEOTIDE SEQUENCE</scope>
    <source>
        <strain evidence="5">BGI-SZ-2011g</strain>
    </source>
</reference>
<keyword evidence="1" id="KW-0378">Hydrolase</keyword>
<evidence type="ECO:0000259" key="4">
    <source>
        <dbReference type="PROSITE" id="PS51704"/>
    </source>
</evidence>
<dbReference type="CDD" id="cd08607">
    <property type="entry name" value="GDPD_GDE5"/>
    <property type="match status" value="1"/>
</dbReference>
<dbReference type="Pfam" id="PF25329">
    <property type="entry name" value="C2_GDE1"/>
    <property type="match status" value="1"/>
</dbReference>
<dbReference type="PANTHER" id="PTHR22958:SF1">
    <property type="entry name" value="GLYCEROPHOSPHOCHOLINE PHOSPHODIESTERASE GPCPD1"/>
    <property type="match status" value="1"/>
</dbReference>
<dbReference type="PANTHER" id="PTHR22958">
    <property type="entry name" value="GLYCEROPHOSPHORYL DIESTER PHOSPHODIESTERASE"/>
    <property type="match status" value="1"/>
</dbReference>
<dbReference type="SUPFAM" id="SSF49452">
    <property type="entry name" value="Starch-binding domain-like"/>
    <property type="match status" value="1"/>
</dbReference>
<dbReference type="GO" id="GO:2001070">
    <property type="term" value="F:starch binding"/>
    <property type="evidence" value="ECO:0007669"/>
    <property type="project" value="InterPro"/>
</dbReference>
<dbReference type="InterPro" id="IPR017946">
    <property type="entry name" value="PLC-like_Pdiesterase_TIM-brl"/>
</dbReference>
<evidence type="ECO:0008006" key="7">
    <source>
        <dbReference type="Google" id="ProtNLM"/>
    </source>
</evidence>
<gene>
    <name evidence="5" type="ORF">KR093_007047</name>
</gene>
<keyword evidence="6" id="KW-1185">Reference proteome</keyword>
<feature type="region of interest" description="Disordered" evidence="2">
    <location>
        <begin position="1"/>
        <end position="24"/>
    </location>
</feature>
<dbReference type="GO" id="GO:0047389">
    <property type="term" value="F:glycerophosphocholine phosphodiesterase activity"/>
    <property type="evidence" value="ECO:0007669"/>
    <property type="project" value="TreeGrafter"/>
</dbReference>
<dbReference type="SUPFAM" id="SSF51695">
    <property type="entry name" value="PLC-like phosphodiesterases"/>
    <property type="match status" value="1"/>
</dbReference>
<sequence length="720" mass="81841">MERWSAHDGEEDAMAAPSVCPATPPPAREQRIYGDINANRLWTFQVLMNDPLAANEQLAVVGSCEALGNWQHSAAAVMSRQQEDGNVWTAQVYIPRQCATEYRYLICGIDAAAEQLLVRRWEVQLQPRRIAELDEPRGQCEDTFGHVPGQKQQVDRGWLTKETLVQLKFFYAPFTFKQRMKRRLVHVKVTPMNLRIPSAGCVADLTPVSPLEDSLSNDTHDTRENGGDSSAFAFSEVVTLSSDECELRAQEQFGTACGASDLVIFHLTVADMDNTAYLVDLYSYSSKVAREDGPPLHLGYHYVLPNLFKRSEGNLELPITCAKGHRPLGMMRLGYLIVKPSSLSAQLDMRVSYARYWNNKWTGLDVGHRGSGTSFKAKDAVIRENTITSLKNAADHGADMVEFDVQLSKDLVPVVYHDFMIYVSLKSKCSMQEHDFLALPMRELTLDQLKKLKVYHTAEGLSRETRSFHNDDLLEHQPFPQLADVLDALDEHIGFNIEIKWSQRLQDGRMEEEFEHVVDRNLYIDCILDVVLRKAGKRRVVFSCFDPDICTMLRFKQNRYPVMFLTLGHTTKYEKYMDPRGNSMETAVWHAVAMQLLGIVAHTEDLLRDPSQVNLAKERGLVLFCWGDDNNSKDTIKLLKELGLHAIIYDKMDVLTSKEVKVSATNYTRSLLFLMLLFQLQQSVFLLQAKDSQKELLKLQALETGHVWHTTESGQEEQQA</sequence>
<evidence type="ECO:0000313" key="5">
    <source>
        <dbReference type="EMBL" id="KAH8377760.1"/>
    </source>
</evidence>
<dbReference type="Proteomes" id="UP001200034">
    <property type="component" value="Unassembled WGS sequence"/>
</dbReference>
<dbReference type="Pfam" id="PF00686">
    <property type="entry name" value="CBM_20"/>
    <property type="match status" value="1"/>
</dbReference>
<evidence type="ECO:0000256" key="2">
    <source>
        <dbReference type="SAM" id="MobiDB-lite"/>
    </source>
</evidence>
<dbReference type="FunFam" id="3.20.20.190:FF:000041">
    <property type="entry name" value="Glycerophosphocholine phosphodiesterase GPCPD1"/>
    <property type="match status" value="1"/>
</dbReference>
<dbReference type="Gene3D" id="2.60.40.10">
    <property type="entry name" value="Immunoglobulins"/>
    <property type="match status" value="1"/>
</dbReference>
<dbReference type="Pfam" id="PF03009">
    <property type="entry name" value="GDPD"/>
    <property type="match status" value="1"/>
</dbReference>
<dbReference type="InterPro" id="IPR013784">
    <property type="entry name" value="Carb-bd-like_fold"/>
</dbReference>
<dbReference type="PROSITE" id="PS51166">
    <property type="entry name" value="CBM20"/>
    <property type="match status" value="1"/>
</dbReference>
<protein>
    <recommendedName>
        <fullName evidence="7">Glycerophosphocholine phosphodiesterase GPCPD1</fullName>
    </recommendedName>
</protein>